<feature type="domain" description="VTT" evidence="8">
    <location>
        <begin position="36"/>
        <end position="160"/>
    </location>
</feature>
<gene>
    <name evidence="9" type="ORF">N44_03997</name>
</gene>
<evidence type="ECO:0000256" key="7">
    <source>
        <dbReference type="SAM" id="Phobius"/>
    </source>
</evidence>
<evidence type="ECO:0000259" key="8">
    <source>
        <dbReference type="Pfam" id="PF09335"/>
    </source>
</evidence>
<dbReference type="PANTHER" id="PTHR42709:SF6">
    <property type="entry name" value="UNDECAPRENYL PHOSPHATE TRANSPORTER A"/>
    <property type="match status" value="1"/>
</dbReference>
<comment type="subcellular location">
    <subcellularLocation>
        <location evidence="1">Cell membrane</location>
        <topology evidence="1">Multi-pass membrane protein</topology>
    </subcellularLocation>
</comment>
<dbReference type="AlphaFoldDB" id="A0A0A1VZA3"/>
<comment type="caution">
    <text evidence="9">The sequence shown here is derived from an EMBL/GenBank/DDBJ whole genome shotgun (WGS) entry which is preliminary data.</text>
</comment>
<feature type="transmembrane region" description="Helical" evidence="7">
    <location>
        <begin position="147"/>
        <end position="168"/>
    </location>
</feature>
<evidence type="ECO:0000256" key="5">
    <source>
        <dbReference type="ARBA" id="ARBA00022989"/>
    </source>
</evidence>
<keyword evidence="3" id="KW-1003">Cell membrane</keyword>
<evidence type="ECO:0000313" key="9">
    <source>
        <dbReference type="EMBL" id="GAL95142.1"/>
    </source>
</evidence>
<reference evidence="10" key="1">
    <citation type="journal article" date="2015" name="Genome">
        <title>Whole Genome Sequence of the Non-Microcystin-Producing Microcystis aeruginosa Strain NIES-44.</title>
        <authorList>
            <person name="Okano K."/>
            <person name="Miyata N."/>
            <person name="Ozaki Y."/>
        </authorList>
    </citation>
    <scope>NUCLEOTIDE SEQUENCE [LARGE SCALE GENOMIC DNA]</scope>
    <source>
        <strain evidence="10">NIES-44</strain>
    </source>
</reference>
<evidence type="ECO:0000256" key="4">
    <source>
        <dbReference type="ARBA" id="ARBA00022692"/>
    </source>
</evidence>
<organism evidence="9 10">
    <name type="scientific">Microcystis aeruginosa NIES-44</name>
    <dbReference type="NCBI Taxonomy" id="449439"/>
    <lineage>
        <taxon>Bacteria</taxon>
        <taxon>Bacillati</taxon>
        <taxon>Cyanobacteriota</taxon>
        <taxon>Cyanophyceae</taxon>
        <taxon>Oscillatoriophycideae</taxon>
        <taxon>Chroococcales</taxon>
        <taxon>Microcystaceae</taxon>
        <taxon>Microcystis</taxon>
    </lineage>
</organism>
<evidence type="ECO:0000256" key="6">
    <source>
        <dbReference type="ARBA" id="ARBA00023136"/>
    </source>
</evidence>
<dbReference type="GO" id="GO:0005886">
    <property type="term" value="C:plasma membrane"/>
    <property type="evidence" value="ECO:0007669"/>
    <property type="project" value="UniProtKB-SubCell"/>
</dbReference>
<dbReference type="InterPro" id="IPR051311">
    <property type="entry name" value="DedA_domain"/>
</dbReference>
<dbReference type="EMBL" id="BBPA01000068">
    <property type="protein sequence ID" value="GAL95142.1"/>
    <property type="molecule type" value="Genomic_DNA"/>
</dbReference>
<dbReference type="Proteomes" id="UP000030321">
    <property type="component" value="Unassembled WGS sequence"/>
</dbReference>
<keyword evidence="6 7" id="KW-0472">Membrane</keyword>
<evidence type="ECO:0000256" key="1">
    <source>
        <dbReference type="ARBA" id="ARBA00004651"/>
    </source>
</evidence>
<feature type="transmembrane region" description="Helical" evidence="7">
    <location>
        <begin position="180"/>
        <end position="198"/>
    </location>
</feature>
<comment type="similarity">
    <text evidence="2">Belongs to the DedA family.</text>
</comment>
<keyword evidence="5 7" id="KW-1133">Transmembrane helix</keyword>
<evidence type="ECO:0000256" key="2">
    <source>
        <dbReference type="ARBA" id="ARBA00010792"/>
    </source>
</evidence>
<evidence type="ECO:0000256" key="3">
    <source>
        <dbReference type="ARBA" id="ARBA00022475"/>
    </source>
</evidence>
<dbReference type="RefSeq" id="WP_002775352.1">
    <property type="nucleotide sequence ID" value="NZ_BBPA01000068.1"/>
</dbReference>
<evidence type="ECO:0000313" key="10">
    <source>
        <dbReference type="Proteomes" id="UP000030321"/>
    </source>
</evidence>
<dbReference type="Pfam" id="PF09335">
    <property type="entry name" value="VTT_dom"/>
    <property type="match status" value="1"/>
</dbReference>
<dbReference type="InterPro" id="IPR032816">
    <property type="entry name" value="VTT_dom"/>
</dbReference>
<dbReference type="PANTHER" id="PTHR42709">
    <property type="entry name" value="ALKALINE PHOSPHATASE LIKE PROTEIN"/>
    <property type="match status" value="1"/>
</dbReference>
<sequence length="205" mass="22593">MSLELLSLENIEEIAHQYGYWAVFIGITLENTGIPIPGETITIVGGFLAGSGDLNYWLVLVSAITGAVLGDNFGYWLGRAGGWPFLLKVGKFFRIPPQKLELAKDQFSKNAPRAVFFGRFVALLRIFAGPMAGIARMPYGRFFLCNLGGATVWATIMVTLSFFLGRLFPLHQLVSSMARFGILALIIVLAWTIIHPILESRKKVA</sequence>
<keyword evidence="4 7" id="KW-0812">Transmembrane</keyword>
<protein>
    <recommendedName>
        <fullName evidence="8">VTT domain-containing protein</fullName>
    </recommendedName>
</protein>
<proteinExistence type="inferred from homology"/>
<feature type="transmembrane region" description="Helical" evidence="7">
    <location>
        <begin position="56"/>
        <end position="78"/>
    </location>
</feature>
<name>A0A0A1VZA3_MICAE</name>
<accession>A0A0A1VZA3</accession>